<dbReference type="InterPro" id="IPR001497">
    <property type="entry name" value="MethylDNA_cys_MeTrfase_AS"/>
</dbReference>
<evidence type="ECO:0000256" key="4">
    <source>
        <dbReference type="ARBA" id="ARBA00022763"/>
    </source>
</evidence>
<evidence type="ECO:0000259" key="8">
    <source>
        <dbReference type="Pfam" id="PF02870"/>
    </source>
</evidence>
<organism evidence="9 10">
    <name type="scientific">Sphingomonas changbaiensis NBRC 104936</name>
    <dbReference type="NCBI Taxonomy" id="1219043"/>
    <lineage>
        <taxon>Bacteria</taxon>
        <taxon>Pseudomonadati</taxon>
        <taxon>Pseudomonadota</taxon>
        <taxon>Alphaproteobacteria</taxon>
        <taxon>Sphingomonadales</taxon>
        <taxon>Sphingomonadaceae</taxon>
        <taxon>Sphingomonas</taxon>
    </lineage>
</organism>
<proteinExistence type="predicted"/>
<dbReference type="Proteomes" id="UP000033202">
    <property type="component" value="Unassembled WGS sequence"/>
</dbReference>
<dbReference type="PROSITE" id="PS00374">
    <property type="entry name" value="MGMT"/>
    <property type="match status" value="1"/>
</dbReference>
<dbReference type="PANTHER" id="PTHR10815:SF5">
    <property type="entry name" value="METHYLATED-DNA--PROTEIN-CYSTEINE METHYLTRANSFERASE"/>
    <property type="match status" value="1"/>
</dbReference>
<keyword evidence="2 9" id="KW-0489">Methyltransferase</keyword>
<dbReference type="STRING" id="1219043.SCH01S_42_01340"/>
<gene>
    <name evidence="9" type="ORF">SCH01S_42_01340</name>
</gene>
<accession>A0A0E9MSH8</accession>
<evidence type="ECO:0000256" key="3">
    <source>
        <dbReference type="ARBA" id="ARBA00022679"/>
    </source>
</evidence>
<keyword evidence="4" id="KW-0227">DNA damage</keyword>
<dbReference type="Pfam" id="PF01035">
    <property type="entry name" value="DNA_binding_1"/>
    <property type="match status" value="1"/>
</dbReference>
<comment type="caution">
    <text evidence="9">The sequence shown here is derived from an EMBL/GenBank/DDBJ whole genome shotgun (WGS) entry which is preliminary data.</text>
</comment>
<dbReference type="InterPro" id="IPR036631">
    <property type="entry name" value="MGMT_N_sf"/>
</dbReference>
<reference evidence="9 10" key="1">
    <citation type="submission" date="2015-04" db="EMBL/GenBank/DDBJ databases">
        <title>Whole genome shotgun sequence of Sphingomonas changbaiensis NBRC 104936.</title>
        <authorList>
            <person name="Katano-Makiyama Y."/>
            <person name="Hosoyama A."/>
            <person name="Hashimoto M."/>
            <person name="Noguchi M."/>
            <person name="Tsuchikane K."/>
            <person name="Ohji S."/>
            <person name="Yamazoe A."/>
            <person name="Ichikawa N."/>
            <person name="Kimura A."/>
            <person name="Fujita N."/>
        </authorList>
    </citation>
    <scope>NUCLEOTIDE SEQUENCE [LARGE SCALE GENOMIC DNA]</scope>
    <source>
        <strain evidence="9 10">NBRC 104936</strain>
    </source>
</reference>
<evidence type="ECO:0000256" key="2">
    <source>
        <dbReference type="ARBA" id="ARBA00022603"/>
    </source>
</evidence>
<dbReference type="AlphaFoldDB" id="A0A0E9MSH8"/>
<dbReference type="OrthoDB" id="9802228at2"/>
<dbReference type="NCBIfam" id="TIGR00589">
    <property type="entry name" value="ogt"/>
    <property type="match status" value="1"/>
</dbReference>
<dbReference type="SUPFAM" id="SSF53155">
    <property type="entry name" value="Methylated DNA-protein cysteine methyltransferase domain"/>
    <property type="match status" value="1"/>
</dbReference>
<dbReference type="GO" id="GO:0003908">
    <property type="term" value="F:methylated-DNA-[protein]-cysteine S-methyltransferase activity"/>
    <property type="evidence" value="ECO:0007669"/>
    <property type="project" value="UniProtKB-EC"/>
</dbReference>
<dbReference type="CDD" id="cd06445">
    <property type="entry name" value="ATase"/>
    <property type="match status" value="1"/>
</dbReference>
<feature type="domain" description="Methylguanine DNA methyltransferase ribonuclease-like" evidence="8">
    <location>
        <begin position="8"/>
        <end position="67"/>
    </location>
</feature>
<dbReference type="InterPro" id="IPR008332">
    <property type="entry name" value="MethylG_MeTrfase_N"/>
</dbReference>
<name>A0A0E9MSH8_9SPHN</name>
<keyword evidence="10" id="KW-1185">Reference proteome</keyword>
<dbReference type="PANTHER" id="PTHR10815">
    <property type="entry name" value="METHYLATED-DNA--PROTEIN-CYSTEINE METHYLTRANSFERASE"/>
    <property type="match status" value="1"/>
</dbReference>
<dbReference type="GO" id="GO:0032259">
    <property type="term" value="P:methylation"/>
    <property type="evidence" value="ECO:0007669"/>
    <property type="project" value="UniProtKB-KW"/>
</dbReference>
<keyword evidence="3 9" id="KW-0808">Transferase</keyword>
<dbReference type="InterPro" id="IPR014048">
    <property type="entry name" value="MethylDNA_cys_MeTrfase_DNA-bd"/>
</dbReference>
<evidence type="ECO:0000313" key="9">
    <source>
        <dbReference type="EMBL" id="GAO40090.1"/>
    </source>
</evidence>
<evidence type="ECO:0000256" key="5">
    <source>
        <dbReference type="ARBA" id="ARBA00023204"/>
    </source>
</evidence>
<dbReference type="Gene3D" id="1.10.10.10">
    <property type="entry name" value="Winged helix-like DNA-binding domain superfamily/Winged helix DNA-binding domain"/>
    <property type="match status" value="1"/>
</dbReference>
<evidence type="ECO:0000256" key="1">
    <source>
        <dbReference type="ARBA" id="ARBA00001286"/>
    </source>
</evidence>
<evidence type="ECO:0000256" key="6">
    <source>
        <dbReference type="ARBA" id="ARBA00049348"/>
    </source>
</evidence>
<keyword evidence="5" id="KW-0234">DNA repair</keyword>
<dbReference type="Pfam" id="PF02870">
    <property type="entry name" value="Methyltransf_1N"/>
    <property type="match status" value="1"/>
</dbReference>
<dbReference type="GO" id="GO:0006281">
    <property type="term" value="P:DNA repair"/>
    <property type="evidence" value="ECO:0007669"/>
    <property type="project" value="UniProtKB-KW"/>
</dbReference>
<evidence type="ECO:0000259" key="7">
    <source>
        <dbReference type="Pfam" id="PF01035"/>
    </source>
</evidence>
<dbReference type="SUPFAM" id="SSF46767">
    <property type="entry name" value="Methylated DNA-protein cysteine methyltransferase, C-terminal domain"/>
    <property type="match status" value="1"/>
</dbReference>
<dbReference type="EMBL" id="BBWU01000042">
    <property type="protein sequence ID" value="GAO40090.1"/>
    <property type="molecule type" value="Genomic_DNA"/>
</dbReference>
<comment type="catalytic activity">
    <reaction evidence="1">
        <text>a 4-O-methyl-thymidine in DNA + L-cysteinyl-[protein] = a thymidine in DNA + S-methyl-L-cysteinyl-[protein]</text>
        <dbReference type="Rhea" id="RHEA:53428"/>
        <dbReference type="Rhea" id="RHEA-COMP:10131"/>
        <dbReference type="Rhea" id="RHEA-COMP:10132"/>
        <dbReference type="Rhea" id="RHEA-COMP:13555"/>
        <dbReference type="Rhea" id="RHEA-COMP:13556"/>
        <dbReference type="ChEBI" id="CHEBI:29950"/>
        <dbReference type="ChEBI" id="CHEBI:82612"/>
        <dbReference type="ChEBI" id="CHEBI:137386"/>
        <dbReference type="ChEBI" id="CHEBI:137387"/>
        <dbReference type="EC" id="2.1.1.63"/>
    </reaction>
</comment>
<dbReference type="RefSeq" id="WP_046348880.1">
    <property type="nucleotide sequence ID" value="NZ_BBWU01000042.1"/>
</dbReference>
<dbReference type="InterPro" id="IPR036388">
    <property type="entry name" value="WH-like_DNA-bd_sf"/>
</dbReference>
<dbReference type="InterPro" id="IPR036217">
    <property type="entry name" value="MethylDNA_cys_MeTrfase_DNAb"/>
</dbReference>
<sequence length="156" mass="15991">MAYARATATIATPIGPILIEAEGDALTGIRIGRSGNEADSALLREAAAQLAAYFAGDLTVFDLPLAPATTAEGEGQRAAIASIGYGETRTYGELAQACGSSARAMGQACASNPFPIIVPCHRVLPTGGALGFYSAGDGPATKAWLLKHERAEGWLL</sequence>
<protein>
    <submittedName>
        <fullName evidence="9">Putative methylated-DNA--[protein]-cysteine methyltransferase</fullName>
    </submittedName>
</protein>
<evidence type="ECO:0000313" key="10">
    <source>
        <dbReference type="Proteomes" id="UP000033202"/>
    </source>
</evidence>
<comment type="catalytic activity">
    <reaction evidence="6">
        <text>a 6-O-methyl-2'-deoxyguanosine in DNA + L-cysteinyl-[protein] = S-methyl-L-cysteinyl-[protein] + a 2'-deoxyguanosine in DNA</text>
        <dbReference type="Rhea" id="RHEA:24000"/>
        <dbReference type="Rhea" id="RHEA-COMP:10131"/>
        <dbReference type="Rhea" id="RHEA-COMP:10132"/>
        <dbReference type="Rhea" id="RHEA-COMP:11367"/>
        <dbReference type="Rhea" id="RHEA-COMP:11368"/>
        <dbReference type="ChEBI" id="CHEBI:29950"/>
        <dbReference type="ChEBI" id="CHEBI:82612"/>
        <dbReference type="ChEBI" id="CHEBI:85445"/>
        <dbReference type="ChEBI" id="CHEBI:85448"/>
        <dbReference type="EC" id="2.1.1.63"/>
    </reaction>
</comment>
<feature type="domain" description="Methylated-DNA-[protein]-cysteine S-methyltransferase DNA binding" evidence="7">
    <location>
        <begin position="79"/>
        <end position="150"/>
    </location>
</feature>
<dbReference type="Gene3D" id="3.30.160.70">
    <property type="entry name" value="Methylated DNA-protein cysteine methyltransferase domain"/>
    <property type="match status" value="1"/>
</dbReference>